<gene>
    <name evidence="1" type="ORF">AM571_PB00051</name>
</gene>
<sequence>MEYASDGLHCAKGRLMARSMHICTIEDVATMTGENLELLREIVSIRAGPRDFGRRA</sequence>
<protein>
    <submittedName>
        <fullName evidence="1">Uncharacterized protein</fullName>
    </submittedName>
</protein>
<dbReference type="AlphaFoldDB" id="A0A1L5PAZ1"/>
<dbReference type="EMBL" id="CP017243">
    <property type="protein sequence ID" value="APO77348.1"/>
    <property type="molecule type" value="Genomic_DNA"/>
</dbReference>
<reference evidence="1 2" key="1">
    <citation type="submission" date="2016-09" db="EMBL/GenBank/DDBJ databases">
        <title>The complete genome sequences of Rhizobium gallicum, symbiovars gallicum and phaseoli, symbionts associated to common bean (Phaseolus vulgaris).</title>
        <authorList>
            <person name="Bustos P."/>
            <person name="Santamaria R.I."/>
            <person name="Perez-Carrascal O.M."/>
            <person name="Juarez S."/>
            <person name="Lozano L."/>
            <person name="Martinez-Flores I."/>
            <person name="Martinez-Romero E."/>
            <person name="Cevallos M."/>
            <person name="Romero D."/>
            <person name="Davila G."/>
            <person name="Gonzalez V."/>
        </authorList>
    </citation>
    <scope>NUCLEOTIDE SEQUENCE [LARGE SCALE GENOMIC DNA]</scope>
    <source>
        <strain evidence="1 2">8C-3</strain>
        <plasmid evidence="2">Plasmid prsp8c3b</plasmid>
    </source>
</reference>
<evidence type="ECO:0000313" key="1">
    <source>
        <dbReference type="EMBL" id="APO77348.1"/>
    </source>
</evidence>
<accession>A0A1L5PAZ1</accession>
<organism evidence="1 2">
    <name type="scientific">Rhizobium etli 8C-3</name>
    <dbReference type="NCBI Taxonomy" id="538025"/>
    <lineage>
        <taxon>Bacteria</taxon>
        <taxon>Pseudomonadati</taxon>
        <taxon>Pseudomonadota</taxon>
        <taxon>Alphaproteobacteria</taxon>
        <taxon>Hyphomicrobiales</taxon>
        <taxon>Rhizobiaceae</taxon>
        <taxon>Rhizobium/Agrobacterium group</taxon>
        <taxon>Rhizobium</taxon>
    </lineage>
</organism>
<dbReference type="Proteomes" id="UP000185109">
    <property type="component" value="Plasmid pRsp8C3b"/>
</dbReference>
<keyword evidence="1" id="KW-0614">Plasmid</keyword>
<geneLocation type="plasmid" evidence="2">
    <name>prsp8c3b</name>
</geneLocation>
<name>A0A1L5PAZ1_RHIET</name>
<proteinExistence type="predicted"/>
<evidence type="ECO:0000313" key="2">
    <source>
        <dbReference type="Proteomes" id="UP000185109"/>
    </source>
</evidence>